<dbReference type="InterPro" id="IPR015421">
    <property type="entry name" value="PyrdxlP-dep_Trfase_major"/>
</dbReference>
<accession>A0A1M5TWD3</accession>
<dbReference type="GO" id="GO:0030170">
    <property type="term" value="F:pyridoxal phosphate binding"/>
    <property type="evidence" value="ECO:0007669"/>
    <property type="project" value="InterPro"/>
</dbReference>
<dbReference type="Pfam" id="PF00155">
    <property type="entry name" value="Aminotran_1_2"/>
    <property type="match status" value="1"/>
</dbReference>
<feature type="domain" description="Aminotransferase class I/classII large" evidence="3">
    <location>
        <begin position="17"/>
        <end position="343"/>
    </location>
</feature>
<evidence type="ECO:0000256" key="2">
    <source>
        <dbReference type="ARBA" id="ARBA00022898"/>
    </source>
</evidence>
<reference evidence="4 5" key="1">
    <citation type="submission" date="2016-11" db="EMBL/GenBank/DDBJ databases">
        <authorList>
            <person name="Jaros S."/>
            <person name="Januszkiewicz K."/>
            <person name="Wedrychowicz H."/>
        </authorList>
    </citation>
    <scope>NUCLEOTIDE SEQUENCE [LARGE SCALE GENOMIC DNA]</scope>
    <source>
        <strain evidence="4 5">DSM 3089</strain>
    </source>
</reference>
<gene>
    <name evidence="4" type="ORF">SAMN02745196_00745</name>
</gene>
<evidence type="ECO:0000256" key="1">
    <source>
        <dbReference type="ARBA" id="ARBA00001933"/>
    </source>
</evidence>
<dbReference type="SUPFAM" id="SSF53383">
    <property type="entry name" value="PLP-dependent transferases"/>
    <property type="match status" value="1"/>
</dbReference>
<dbReference type="PANTHER" id="PTHR42885">
    <property type="entry name" value="HISTIDINOL-PHOSPHATE AMINOTRANSFERASE-RELATED"/>
    <property type="match status" value="1"/>
</dbReference>
<dbReference type="Gene3D" id="3.40.640.10">
    <property type="entry name" value="Type I PLP-dependent aspartate aminotransferase-like (Major domain)"/>
    <property type="match status" value="1"/>
</dbReference>
<dbReference type="AlphaFoldDB" id="A0A1M5TWD3"/>
<evidence type="ECO:0000313" key="5">
    <source>
        <dbReference type="Proteomes" id="UP000184526"/>
    </source>
</evidence>
<dbReference type="InterPro" id="IPR015422">
    <property type="entry name" value="PyrdxlP-dep_Trfase_small"/>
</dbReference>
<dbReference type="InterPro" id="IPR015424">
    <property type="entry name" value="PyrdxlP-dep_Trfase"/>
</dbReference>
<keyword evidence="2" id="KW-0663">Pyridoxal phosphate</keyword>
<keyword evidence="5" id="KW-1185">Reference proteome</keyword>
<comment type="cofactor">
    <cofactor evidence="1">
        <name>pyridoxal 5'-phosphate</name>
        <dbReference type="ChEBI" id="CHEBI:597326"/>
    </cofactor>
</comment>
<proteinExistence type="predicted"/>
<dbReference type="RefSeq" id="WP_072830166.1">
    <property type="nucleotide sequence ID" value="NZ_FQXP01000003.1"/>
</dbReference>
<evidence type="ECO:0000313" key="4">
    <source>
        <dbReference type="EMBL" id="SHH55097.1"/>
    </source>
</evidence>
<dbReference type="PANTHER" id="PTHR42885:SF1">
    <property type="entry name" value="THREONINE-PHOSPHATE DECARBOXYLASE"/>
    <property type="match status" value="1"/>
</dbReference>
<name>A0A1M5TWD3_9CLOT</name>
<dbReference type="STRING" id="1121306.SAMN02745196_00745"/>
<sequence>MIHGGDVYTDGILKGKELIDYSSNINPLGVPQGFKENILKALDALTRYPDIKYRSLKEDLANYNNINKEYFILGNGAAEIIDLTISQEQSILIIAPSFGEYECSARKNNCRIIYSYLRETYIENIGYTLDYDYEDIMNKTKEVDAIVIGNPNNPNGEIIKKDKFIEILSYCNDNKKRVIIDEAFIEFIGDMSKSLINYTEKYSCLVIIRALTKFYAMPGIRFGYGICSDKKYLEEIRKKQLPWNINTFAEFAVSEVLRDSDYINKSIKWIKEERKFFLAELKKIELFEKVYETSGNFVLCKLKNLSDEKLYELTLQRGLLVRKCGSYEGLNNRYIRLAIKDRELNLKVLQIFKSIEGEV</sequence>
<dbReference type="InterPro" id="IPR004839">
    <property type="entry name" value="Aminotransferase_I/II_large"/>
</dbReference>
<dbReference type="EMBL" id="FQXP01000003">
    <property type="protein sequence ID" value="SHH55097.1"/>
    <property type="molecule type" value="Genomic_DNA"/>
</dbReference>
<organism evidence="4 5">
    <name type="scientific">Clostridium collagenovorans DSM 3089</name>
    <dbReference type="NCBI Taxonomy" id="1121306"/>
    <lineage>
        <taxon>Bacteria</taxon>
        <taxon>Bacillati</taxon>
        <taxon>Bacillota</taxon>
        <taxon>Clostridia</taxon>
        <taxon>Eubacteriales</taxon>
        <taxon>Clostridiaceae</taxon>
        <taxon>Clostridium</taxon>
    </lineage>
</organism>
<dbReference type="CDD" id="cd00609">
    <property type="entry name" value="AAT_like"/>
    <property type="match status" value="1"/>
</dbReference>
<dbReference type="OrthoDB" id="9813612at2"/>
<dbReference type="Gene3D" id="3.90.1150.10">
    <property type="entry name" value="Aspartate Aminotransferase, domain 1"/>
    <property type="match status" value="1"/>
</dbReference>
<dbReference type="GO" id="GO:0003824">
    <property type="term" value="F:catalytic activity"/>
    <property type="evidence" value="ECO:0007669"/>
    <property type="project" value="UniProtKB-ARBA"/>
</dbReference>
<dbReference type="Proteomes" id="UP000184526">
    <property type="component" value="Unassembled WGS sequence"/>
</dbReference>
<protein>
    <submittedName>
        <fullName evidence="4">Threonine-phosphate decarboxylase</fullName>
    </submittedName>
</protein>
<evidence type="ECO:0000259" key="3">
    <source>
        <dbReference type="Pfam" id="PF00155"/>
    </source>
</evidence>